<comment type="caution">
    <text evidence="5">The sequence shown here is derived from an EMBL/GenBank/DDBJ whole genome shotgun (WGS) entry which is preliminary data.</text>
</comment>
<dbReference type="CDD" id="cd22928">
    <property type="entry name" value="HFD_POLE3_DPB4"/>
    <property type="match status" value="1"/>
</dbReference>
<dbReference type="AlphaFoldDB" id="A0AAW1L0Q6"/>
<keyword evidence="6" id="KW-1185">Reference proteome</keyword>
<proteinExistence type="predicted"/>
<evidence type="ECO:0000256" key="2">
    <source>
        <dbReference type="ARBA" id="ARBA00023242"/>
    </source>
</evidence>
<accession>A0AAW1L0Q6</accession>
<dbReference type="GO" id="GO:0031490">
    <property type="term" value="F:chromatin DNA binding"/>
    <property type="evidence" value="ECO:0007669"/>
    <property type="project" value="TreeGrafter"/>
</dbReference>
<sequence>MRKDKATAAAVADAEELPRTIVRRVVKDKLSEVSGDGGDVILHKEALIAFSESARIFIHYLSATAHDICSESRRQIINADDVLNALDEIEFSEFVEPLREALDEFRKKAAGKRAGAAKAKDDNKKRKTETDTTSEKGGDEGQENNVENGDEVENQVNGDRDDEVEEQASGDNEDETEEQVSGDNEDEDEEQASGNNEEEEQASGDEEDEVEAQASGDEDEEVGEQSSEE</sequence>
<dbReference type="Proteomes" id="UP001443914">
    <property type="component" value="Unassembled WGS sequence"/>
</dbReference>
<name>A0AAW1L0Q6_SAPOF</name>
<feature type="region of interest" description="Disordered" evidence="3">
    <location>
        <begin position="109"/>
        <end position="229"/>
    </location>
</feature>
<gene>
    <name evidence="5" type="ORF">RND81_05G251800</name>
</gene>
<dbReference type="InterPro" id="IPR003958">
    <property type="entry name" value="CBFA_NFYB_domain"/>
</dbReference>
<dbReference type="PANTHER" id="PTHR46172:SF1">
    <property type="entry name" value="DNA POLYMERASE EPSILON SUBUNIT 3"/>
    <property type="match status" value="1"/>
</dbReference>
<dbReference type="GO" id="GO:0008622">
    <property type="term" value="C:epsilon DNA polymerase complex"/>
    <property type="evidence" value="ECO:0007669"/>
    <property type="project" value="TreeGrafter"/>
</dbReference>
<dbReference type="GO" id="GO:0046982">
    <property type="term" value="F:protein heterodimerization activity"/>
    <property type="evidence" value="ECO:0007669"/>
    <property type="project" value="InterPro"/>
</dbReference>
<dbReference type="GO" id="GO:0031507">
    <property type="term" value="P:heterochromatin formation"/>
    <property type="evidence" value="ECO:0007669"/>
    <property type="project" value="TreeGrafter"/>
</dbReference>
<keyword evidence="2" id="KW-0539">Nucleus</keyword>
<dbReference type="GO" id="GO:0008623">
    <property type="term" value="C:CHRAC"/>
    <property type="evidence" value="ECO:0007669"/>
    <property type="project" value="TreeGrafter"/>
</dbReference>
<dbReference type="GO" id="GO:0006974">
    <property type="term" value="P:DNA damage response"/>
    <property type="evidence" value="ECO:0007669"/>
    <property type="project" value="TreeGrafter"/>
</dbReference>
<dbReference type="PANTHER" id="PTHR46172">
    <property type="entry name" value="DNA POLYMERASE EPSILON SUBUNIT 3"/>
    <property type="match status" value="1"/>
</dbReference>
<dbReference type="Gene3D" id="1.10.20.10">
    <property type="entry name" value="Histone, subunit A"/>
    <property type="match status" value="1"/>
</dbReference>
<evidence type="ECO:0000313" key="5">
    <source>
        <dbReference type="EMBL" id="KAK9727010.1"/>
    </source>
</evidence>
<feature type="compositionally biased region" description="Basic and acidic residues" evidence="3">
    <location>
        <begin position="118"/>
        <end position="139"/>
    </location>
</feature>
<feature type="compositionally biased region" description="Acidic residues" evidence="3">
    <location>
        <begin position="160"/>
        <end position="229"/>
    </location>
</feature>
<reference evidence="5" key="1">
    <citation type="submission" date="2024-03" db="EMBL/GenBank/DDBJ databases">
        <title>WGS assembly of Saponaria officinalis var. Norfolk2.</title>
        <authorList>
            <person name="Jenkins J."/>
            <person name="Shu S."/>
            <person name="Grimwood J."/>
            <person name="Barry K."/>
            <person name="Goodstein D."/>
            <person name="Schmutz J."/>
            <person name="Leebens-Mack J."/>
            <person name="Osbourn A."/>
        </authorList>
    </citation>
    <scope>NUCLEOTIDE SEQUENCE [LARGE SCALE GENOMIC DNA]</scope>
    <source>
        <strain evidence="5">JIC</strain>
    </source>
</reference>
<dbReference type="InterPro" id="IPR009072">
    <property type="entry name" value="Histone-fold"/>
</dbReference>
<dbReference type="SUPFAM" id="SSF47113">
    <property type="entry name" value="Histone-fold"/>
    <property type="match status" value="1"/>
</dbReference>
<evidence type="ECO:0000313" key="6">
    <source>
        <dbReference type="Proteomes" id="UP001443914"/>
    </source>
</evidence>
<evidence type="ECO:0000256" key="1">
    <source>
        <dbReference type="ARBA" id="ARBA00004123"/>
    </source>
</evidence>
<evidence type="ECO:0000256" key="3">
    <source>
        <dbReference type="SAM" id="MobiDB-lite"/>
    </source>
</evidence>
<dbReference type="InterPro" id="IPR051377">
    <property type="entry name" value="DNA_Pol-Epsilon_Subunit"/>
</dbReference>
<protein>
    <recommendedName>
        <fullName evidence="4">Transcription factor CBF/NF-Y/archaeal histone domain-containing protein</fullName>
    </recommendedName>
</protein>
<evidence type="ECO:0000259" key="4">
    <source>
        <dbReference type="Pfam" id="PF00808"/>
    </source>
</evidence>
<feature type="domain" description="Transcription factor CBF/NF-Y/archaeal histone" evidence="4">
    <location>
        <begin position="16"/>
        <end position="86"/>
    </location>
</feature>
<comment type="subcellular location">
    <subcellularLocation>
        <location evidence="1">Nucleus</location>
    </subcellularLocation>
</comment>
<dbReference type="GO" id="GO:0006272">
    <property type="term" value="P:leading strand elongation"/>
    <property type="evidence" value="ECO:0007669"/>
    <property type="project" value="TreeGrafter"/>
</dbReference>
<dbReference type="FunFam" id="1.10.20.10:FF:000090">
    <property type="entry name" value="DNA polymerase epsilon subunit 3"/>
    <property type="match status" value="1"/>
</dbReference>
<dbReference type="Pfam" id="PF00808">
    <property type="entry name" value="CBFD_NFYB_HMF"/>
    <property type="match status" value="1"/>
</dbReference>
<organism evidence="5 6">
    <name type="scientific">Saponaria officinalis</name>
    <name type="common">Common soapwort</name>
    <name type="synonym">Lychnis saponaria</name>
    <dbReference type="NCBI Taxonomy" id="3572"/>
    <lineage>
        <taxon>Eukaryota</taxon>
        <taxon>Viridiplantae</taxon>
        <taxon>Streptophyta</taxon>
        <taxon>Embryophyta</taxon>
        <taxon>Tracheophyta</taxon>
        <taxon>Spermatophyta</taxon>
        <taxon>Magnoliopsida</taxon>
        <taxon>eudicotyledons</taxon>
        <taxon>Gunneridae</taxon>
        <taxon>Pentapetalae</taxon>
        <taxon>Caryophyllales</taxon>
        <taxon>Caryophyllaceae</taxon>
        <taxon>Caryophylleae</taxon>
        <taxon>Saponaria</taxon>
    </lineage>
</organism>
<dbReference type="EMBL" id="JBDFQZ010000005">
    <property type="protein sequence ID" value="KAK9727010.1"/>
    <property type="molecule type" value="Genomic_DNA"/>
</dbReference>